<protein>
    <submittedName>
        <fullName evidence="2">Alpha/beta hydrolase family protein</fullName>
    </submittedName>
</protein>
<keyword evidence="3" id="KW-1185">Reference proteome</keyword>
<evidence type="ECO:0000259" key="1">
    <source>
        <dbReference type="Pfam" id="PF05057"/>
    </source>
</evidence>
<organism evidence="2 3">
    <name type="scientific">Roseimaritima multifibrata</name>
    <dbReference type="NCBI Taxonomy" id="1930274"/>
    <lineage>
        <taxon>Bacteria</taxon>
        <taxon>Pseudomonadati</taxon>
        <taxon>Planctomycetota</taxon>
        <taxon>Planctomycetia</taxon>
        <taxon>Pirellulales</taxon>
        <taxon>Pirellulaceae</taxon>
        <taxon>Roseimaritima</taxon>
    </lineage>
</organism>
<sequence length="330" mass="36293">MILHVHRVLVSTIIAGILITNVPYSQAQVDTPEGTSQMPYLNVPLPTMGGTQVWTDHRNINGWRLQQNVITGHWRLLDPSDIRRAWGDRESCQNKFPQLTDSELEAAAPKEVVILLHGLMRSKHSMRGLKKRLEACEDAPQVIEFSYASTRSGIADHAAALREVVESLPGTPKINFVGHSMGNIVVRHAIGDWQNSSDPCNVLSRLDRIVMIGPPNQGAAIARRLGKLGLFKVITGQGGMELGPIWTDLEARLATPPCPFAVIAGDLPSGIPQNPLVDGNSDFVVSVDEARLEGAEVFRTVPHIHSFMMDQQEVQDIVIDFLELSENTES</sequence>
<feature type="domain" description="DUF676" evidence="1">
    <location>
        <begin position="110"/>
        <end position="199"/>
    </location>
</feature>
<dbReference type="OrthoDB" id="556502at2"/>
<dbReference type="GO" id="GO:0016787">
    <property type="term" value="F:hydrolase activity"/>
    <property type="evidence" value="ECO:0007669"/>
    <property type="project" value="UniProtKB-KW"/>
</dbReference>
<dbReference type="InterPro" id="IPR007751">
    <property type="entry name" value="DUF676_lipase-like"/>
</dbReference>
<dbReference type="SUPFAM" id="SSF53474">
    <property type="entry name" value="alpha/beta-Hydrolases"/>
    <property type="match status" value="1"/>
</dbReference>
<dbReference type="Pfam" id="PF05057">
    <property type="entry name" value="DUF676"/>
    <property type="match status" value="1"/>
</dbReference>
<gene>
    <name evidence="2" type="ORF">FF011L_53900</name>
</gene>
<dbReference type="Proteomes" id="UP000320672">
    <property type="component" value="Chromosome"/>
</dbReference>
<dbReference type="PANTHER" id="PTHR37946:SF1">
    <property type="entry name" value="SLL1969 PROTEIN"/>
    <property type="match status" value="1"/>
</dbReference>
<dbReference type="InterPro" id="IPR029058">
    <property type="entry name" value="AB_hydrolase_fold"/>
</dbReference>
<reference evidence="2 3" key="1">
    <citation type="submission" date="2019-02" db="EMBL/GenBank/DDBJ databases">
        <title>Deep-cultivation of Planctomycetes and their phenomic and genomic characterization uncovers novel biology.</title>
        <authorList>
            <person name="Wiegand S."/>
            <person name="Jogler M."/>
            <person name="Boedeker C."/>
            <person name="Pinto D."/>
            <person name="Vollmers J."/>
            <person name="Rivas-Marin E."/>
            <person name="Kohn T."/>
            <person name="Peeters S.H."/>
            <person name="Heuer A."/>
            <person name="Rast P."/>
            <person name="Oberbeckmann S."/>
            <person name="Bunk B."/>
            <person name="Jeske O."/>
            <person name="Meyerdierks A."/>
            <person name="Storesund J.E."/>
            <person name="Kallscheuer N."/>
            <person name="Luecker S."/>
            <person name="Lage O.M."/>
            <person name="Pohl T."/>
            <person name="Merkel B.J."/>
            <person name="Hornburger P."/>
            <person name="Mueller R.-W."/>
            <person name="Bruemmer F."/>
            <person name="Labrenz M."/>
            <person name="Spormann A.M."/>
            <person name="Op den Camp H."/>
            <person name="Overmann J."/>
            <person name="Amann R."/>
            <person name="Jetten M.S.M."/>
            <person name="Mascher T."/>
            <person name="Medema M.H."/>
            <person name="Devos D.P."/>
            <person name="Kaster A.-K."/>
            <person name="Ovreas L."/>
            <person name="Rohde M."/>
            <person name="Galperin M.Y."/>
            <person name="Jogler C."/>
        </authorList>
    </citation>
    <scope>NUCLEOTIDE SEQUENCE [LARGE SCALE GENOMIC DNA]</scope>
    <source>
        <strain evidence="2 3">FF011L</strain>
    </source>
</reference>
<evidence type="ECO:0000313" key="2">
    <source>
        <dbReference type="EMBL" id="QDS96578.1"/>
    </source>
</evidence>
<dbReference type="AlphaFoldDB" id="A0A517MNW7"/>
<dbReference type="PANTHER" id="PTHR37946">
    <property type="entry name" value="SLL1969 PROTEIN"/>
    <property type="match status" value="1"/>
</dbReference>
<dbReference type="KEGG" id="rml:FF011L_53900"/>
<proteinExistence type="predicted"/>
<dbReference type="EMBL" id="CP036262">
    <property type="protein sequence ID" value="QDS96578.1"/>
    <property type="molecule type" value="Genomic_DNA"/>
</dbReference>
<dbReference type="Gene3D" id="3.40.50.1820">
    <property type="entry name" value="alpha/beta hydrolase"/>
    <property type="match status" value="1"/>
</dbReference>
<accession>A0A517MNW7</accession>
<name>A0A517MNW7_9BACT</name>
<evidence type="ECO:0000313" key="3">
    <source>
        <dbReference type="Proteomes" id="UP000320672"/>
    </source>
</evidence>
<keyword evidence="2" id="KW-0378">Hydrolase</keyword>
<dbReference type="RefSeq" id="WP_145354702.1">
    <property type="nucleotide sequence ID" value="NZ_CP036262.1"/>
</dbReference>